<evidence type="ECO:0000313" key="6">
    <source>
        <dbReference type="Proteomes" id="UP000185669"/>
    </source>
</evidence>
<dbReference type="PROSITE" id="PS50932">
    <property type="entry name" value="HTH_LACI_2"/>
    <property type="match status" value="1"/>
</dbReference>
<sequence>MAATLKDIAKKAGVSITTVSRVINNKDSVIPIKEDTKNKVLEIASDLNYRPNINARSLSTKKSYNLGLILDYLDPYFSDIVNSIEKSSREKNYNLILSMLNNKSFEEIINNLLYQSSIEGILIGGTKKLIKKNKIFNKLKKLNVPIVLIAHYFNDIPSINIDDFKGGYLAAEHLVELGHQKIAIITGPDYKNRKDSSQRLMGYKKALAEHSIEIKEDYIYEGNYSYHSGYQQMKKILKQREKPTAVFAAEDQMALGALKSAYEMKIKVPEDISLIGFDNIIQSRYATPSLTTVSQPKREMGRAAINLLVDLIEAEDREYKKQQVFKPRLIIRESTASI</sequence>
<keyword evidence="2" id="KW-0238">DNA-binding</keyword>
<evidence type="ECO:0000259" key="4">
    <source>
        <dbReference type="PROSITE" id="PS50932"/>
    </source>
</evidence>
<dbReference type="PANTHER" id="PTHR30146:SF109">
    <property type="entry name" value="HTH-TYPE TRANSCRIPTIONAL REGULATOR GALS"/>
    <property type="match status" value="1"/>
</dbReference>
<evidence type="ECO:0000256" key="1">
    <source>
        <dbReference type="ARBA" id="ARBA00023015"/>
    </source>
</evidence>
<name>A0A1N6S2D5_9FIRM</name>
<dbReference type="SUPFAM" id="SSF47413">
    <property type="entry name" value="lambda repressor-like DNA-binding domains"/>
    <property type="match status" value="1"/>
</dbReference>
<dbReference type="Pfam" id="PF13377">
    <property type="entry name" value="Peripla_BP_3"/>
    <property type="match status" value="1"/>
</dbReference>
<dbReference type="PANTHER" id="PTHR30146">
    <property type="entry name" value="LACI-RELATED TRANSCRIPTIONAL REPRESSOR"/>
    <property type="match status" value="1"/>
</dbReference>
<dbReference type="GO" id="GO:0003700">
    <property type="term" value="F:DNA-binding transcription factor activity"/>
    <property type="evidence" value="ECO:0007669"/>
    <property type="project" value="TreeGrafter"/>
</dbReference>
<evidence type="ECO:0000256" key="2">
    <source>
        <dbReference type="ARBA" id="ARBA00023125"/>
    </source>
</evidence>
<dbReference type="EMBL" id="FTNC01000003">
    <property type="protein sequence ID" value="SIQ35264.1"/>
    <property type="molecule type" value="Genomic_DNA"/>
</dbReference>
<dbReference type="CDD" id="cd06267">
    <property type="entry name" value="PBP1_LacI_sugar_binding-like"/>
    <property type="match status" value="1"/>
</dbReference>
<protein>
    <submittedName>
        <fullName evidence="5">Transcriptional regulator, LacI family</fullName>
    </submittedName>
</protein>
<dbReference type="InterPro" id="IPR028082">
    <property type="entry name" value="Peripla_BP_I"/>
</dbReference>
<dbReference type="SUPFAM" id="SSF53822">
    <property type="entry name" value="Periplasmic binding protein-like I"/>
    <property type="match status" value="1"/>
</dbReference>
<dbReference type="Proteomes" id="UP000185669">
    <property type="component" value="Unassembled WGS sequence"/>
</dbReference>
<dbReference type="RefSeq" id="WP_076544010.1">
    <property type="nucleotide sequence ID" value="NZ_FTNC01000003.1"/>
</dbReference>
<dbReference type="InterPro" id="IPR000843">
    <property type="entry name" value="HTH_LacI"/>
</dbReference>
<dbReference type="InterPro" id="IPR046335">
    <property type="entry name" value="LacI/GalR-like_sensor"/>
</dbReference>
<organism evidence="5 6">
    <name type="scientific">Halanaerobium kushneri</name>
    <dbReference type="NCBI Taxonomy" id="56779"/>
    <lineage>
        <taxon>Bacteria</taxon>
        <taxon>Bacillati</taxon>
        <taxon>Bacillota</taxon>
        <taxon>Clostridia</taxon>
        <taxon>Halanaerobiales</taxon>
        <taxon>Halanaerobiaceae</taxon>
        <taxon>Halanaerobium</taxon>
    </lineage>
</organism>
<proteinExistence type="predicted"/>
<keyword evidence="3" id="KW-0804">Transcription</keyword>
<dbReference type="PRINTS" id="PR00036">
    <property type="entry name" value="HTHLACI"/>
</dbReference>
<dbReference type="AlphaFoldDB" id="A0A1N6S2D5"/>
<dbReference type="OrthoDB" id="9775106at2"/>
<dbReference type="SMART" id="SM00354">
    <property type="entry name" value="HTH_LACI"/>
    <property type="match status" value="1"/>
</dbReference>
<evidence type="ECO:0000256" key="3">
    <source>
        <dbReference type="ARBA" id="ARBA00023163"/>
    </source>
</evidence>
<dbReference type="GO" id="GO:0000976">
    <property type="term" value="F:transcription cis-regulatory region binding"/>
    <property type="evidence" value="ECO:0007669"/>
    <property type="project" value="TreeGrafter"/>
</dbReference>
<feature type="domain" description="HTH lacI-type" evidence="4">
    <location>
        <begin position="3"/>
        <end position="60"/>
    </location>
</feature>
<dbReference type="CDD" id="cd01392">
    <property type="entry name" value="HTH_LacI"/>
    <property type="match status" value="1"/>
</dbReference>
<dbReference type="STRING" id="56779.SAMN05421834_103165"/>
<dbReference type="PROSITE" id="PS00356">
    <property type="entry name" value="HTH_LACI_1"/>
    <property type="match status" value="1"/>
</dbReference>
<reference evidence="6" key="1">
    <citation type="submission" date="2017-01" db="EMBL/GenBank/DDBJ databases">
        <authorList>
            <person name="Varghese N."/>
            <person name="Submissions S."/>
        </authorList>
    </citation>
    <scope>NUCLEOTIDE SEQUENCE [LARGE SCALE GENOMIC DNA]</scope>
    <source>
        <strain evidence="6">ATCC 700103</strain>
    </source>
</reference>
<accession>A0A1N6S2D5</accession>
<evidence type="ECO:0000313" key="5">
    <source>
        <dbReference type="EMBL" id="SIQ35264.1"/>
    </source>
</evidence>
<keyword evidence="1" id="KW-0805">Transcription regulation</keyword>
<keyword evidence="6" id="KW-1185">Reference proteome</keyword>
<dbReference type="Gene3D" id="1.10.260.40">
    <property type="entry name" value="lambda repressor-like DNA-binding domains"/>
    <property type="match status" value="1"/>
</dbReference>
<gene>
    <name evidence="5" type="ORF">SAMN05421834_103165</name>
</gene>
<dbReference type="Gene3D" id="3.40.50.2300">
    <property type="match status" value="2"/>
</dbReference>
<dbReference type="Pfam" id="PF00356">
    <property type="entry name" value="LacI"/>
    <property type="match status" value="1"/>
</dbReference>
<dbReference type="InterPro" id="IPR010982">
    <property type="entry name" value="Lambda_DNA-bd_dom_sf"/>
</dbReference>